<accession>A0ABW5CK02</accession>
<gene>
    <name evidence="2" type="ORF">ACFSKQ_02880</name>
</gene>
<feature type="chain" id="PRO_5047541787" evidence="1">
    <location>
        <begin position="29"/>
        <end position="176"/>
    </location>
</feature>
<sequence>MSLPRLARSLAAGSVLLAAVSAAPAANAQSGVTLGSLTCLSEGSTGYIIGSSENVACTFEAVGGGASETYVGTLEKFGLDIGVTGETVMEWTVLAASSDVYAPGALAGRYVGASASASFAIGAGANLLVGGSSEGFTLQPVSLQAQEGVNAALGVTEFTLASAIPVEPAAEVIVVQ</sequence>
<reference evidence="3" key="1">
    <citation type="journal article" date="2019" name="Int. J. Syst. Evol. Microbiol.">
        <title>The Global Catalogue of Microorganisms (GCM) 10K type strain sequencing project: providing services to taxonomists for standard genome sequencing and annotation.</title>
        <authorList>
            <consortium name="The Broad Institute Genomics Platform"/>
            <consortium name="The Broad Institute Genome Sequencing Center for Infectious Disease"/>
            <person name="Wu L."/>
            <person name="Ma J."/>
        </authorList>
    </citation>
    <scope>NUCLEOTIDE SEQUENCE [LARGE SCALE GENOMIC DNA]</scope>
    <source>
        <strain evidence="3">ZS-35-S2</strain>
    </source>
</reference>
<proteinExistence type="predicted"/>
<dbReference type="InterPro" id="IPR009333">
    <property type="entry name" value="DUF992"/>
</dbReference>
<dbReference type="Proteomes" id="UP001597371">
    <property type="component" value="Unassembled WGS sequence"/>
</dbReference>
<comment type="caution">
    <text evidence="2">The sequence shown here is derived from an EMBL/GenBank/DDBJ whole genome shotgun (WGS) entry which is preliminary data.</text>
</comment>
<evidence type="ECO:0000313" key="3">
    <source>
        <dbReference type="Proteomes" id="UP001597371"/>
    </source>
</evidence>
<name>A0ABW5CK02_9HYPH</name>
<feature type="signal peptide" evidence="1">
    <location>
        <begin position="1"/>
        <end position="28"/>
    </location>
</feature>
<keyword evidence="1" id="KW-0732">Signal</keyword>
<organism evidence="2 3">
    <name type="scientific">Aureimonas populi</name>
    <dbReference type="NCBI Taxonomy" id="1701758"/>
    <lineage>
        <taxon>Bacteria</taxon>
        <taxon>Pseudomonadati</taxon>
        <taxon>Pseudomonadota</taxon>
        <taxon>Alphaproteobacteria</taxon>
        <taxon>Hyphomicrobiales</taxon>
        <taxon>Aurantimonadaceae</taxon>
        <taxon>Aureimonas</taxon>
    </lineage>
</organism>
<dbReference type="Pfam" id="PF06186">
    <property type="entry name" value="DUF992"/>
    <property type="match status" value="1"/>
</dbReference>
<protein>
    <submittedName>
        <fullName evidence="2">DUF992 domain-containing protein</fullName>
    </submittedName>
</protein>
<evidence type="ECO:0000313" key="2">
    <source>
        <dbReference type="EMBL" id="MFD2236408.1"/>
    </source>
</evidence>
<dbReference type="RefSeq" id="WP_209735652.1">
    <property type="nucleotide sequence ID" value="NZ_CP072611.1"/>
</dbReference>
<keyword evidence="3" id="KW-1185">Reference proteome</keyword>
<evidence type="ECO:0000256" key="1">
    <source>
        <dbReference type="SAM" id="SignalP"/>
    </source>
</evidence>
<dbReference type="EMBL" id="JBHUIJ010000002">
    <property type="protein sequence ID" value="MFD2236408.1"/>
    <property type="molecule type" value="Genomic_DNA"/>
</dbReference>